<dbReference type="InterPro" id="IPR036728">
    <property type="entry name" value="PBP_GOBP_sf"/>
</dbReference>
<feature type="signal peptide" evidence="1">
    <location>
        <begin position="1"/>
        <end position="20"/>
    </location>
</feature>
<dbReference type="GO" id="GO:0005549">
    <property type="term" value="F:odorant binding"/>
    <property type="evidence" value="ECO:0007669"/>
    <property type="project" value="InterPro"/>
</dbReference>
<dbReference type="Proteomes" id="UP000325440">
    <property type="component" value="Unassembled WGS sequence"/>
</dbReference>
<keyword evidence="3" id="KW-1185">Reference proteome</keyword>
<dbReference type="OrthoDB" id="7349907at2759"/>
<gene>
    <name evidence="2" type="ORF">CINCED_3A013502</name>
</gene>
<name>A0A5E4M4H7_9HEMI</name>
<reference evidence="2 3" key="1">
    <citation type="submission" date="2019-08" db="EMBL/GenBank/DDBJ databases">
        <authorList>
            <person name="Alioto T."/>
            <person name="Alioto T."/>
            <person name="Gomez Garrido J."/>
        </authorList>
    </citation>
    <scope>NUCLEOTIDE SEQUENCE [LARGE SCALE GENOMIC DNA]</scope>
</reference>
<feature type="chain" id="PRO_5022816376" evidence="1">
    <location>
        <begin position="21"/>
        <end position="163"/>
    </location>
</feature>
<dbReference type="InterPro" id="IPR006170">
    <property type="entry name" value="PBP/GOBP"/>
</dbReference>
<evidence type="ECO:0000313" key="3">
    <source>
        <dbReference type="Proteomes" id="UP000325440"/>
    </source>
</evidence>
<dbReference type="Gene3D" id="1.10.238.20">
    <property type="entry name" value="Pheromone/general odorant binding protein domain"/>
    <property type="match status" value="1"/>
</dbReference>
<sequence length="163" mass="18726">MQRALQVFCACLAAAITVFATRVTGLEKLNDIIASQRGNDDYEDVISKCRTETESSAATYYNKPSGETTLLITRKDQCLLACLMRKYKIIVTGRLQKEELIRVVQAYYQNNLRKKQFVNYVIETCAKKVQWFTDECTLAGALTICVTDESKKYYNMLSRYERP</sequence>
<dbReference type="SUPFAM" id="SSF47565">
    <property type="entry name" value="Insect pheromone/odorant-binding proteins"/>
    <property type="match status" value="1"/>
</dbReference>
<organism evidence="2 3">
    <name type="scientific">Cinara cedri</name>
    <dbReference type="NCBI Taxonomy" id="506608"/>
    <lineage>
        <taxon>Eukaryota</taxon>
        <taxon>Metazoa</taxon>
        <taxon>Ecdysozoa</taxon>
        <taxon>Arthropoda</taxon>
        <taxon>Hexapoda</taxon>
        <taxon>Insecta</taxon>
        <taxon>Pterygota</taxon>
        <taxon>Neoptera</taxon>
        <taxon>Paraneoptera</taxon>
        <taxon>Hemiptera</taxon>
        <taxon>Sternorrhyncha</taxon>
        <taxon>Aphidomorpha</taxon>
        <taxon>Aphidoidea</taxon>
        <taxon>Aphididae</taxon>
        <taxon>Lachninae</taxon>
        <taxon>Cinara</taxon>
    </lineage>
</organism>
<dbReference type="Pfam" id="PF01395">
    <property type="entry name" value="PBP_GOBP"/>
    <property type="match status" value="1"/>
</dbReference>
<evidence type="ECO:0000256" key="1">
    <source>
        <dbReference type="SAM" id="SignalP"/>
    </source>
</evidence>
<dbReference type="AlphaFoldDB" id="A0A5E4M4H7"/>
<accession>A0A5E4M4H7</accession>
<dbReference type="CDD" id="cd23992">
    <property type="entry name" value="PBP_GOBP"/>
    <property type="match status" value="1"/>
</dbReference>
<protein>
    <submittedName>
        <fullName evidence="2">Pheromone/general odorant binding protein</fullName>
    </submittedName>
</protein>
<evidence type="ECO:0000313" key="2">
    <source>
        <dbReference type="EMBL" id="VVC24262.1"/>
    </source>
</evidence>
<dbReference type="EMBL" id="CABPRJ010000001">
    <property type="protein sequence ID" value="VVC24262.1"/>
    <property type="molecule type" value="Genomic_DNA"/>
</dbReference>
<proteinExistence type="predicted"/>
<keyword evidence="1" id="KW-0732">Signal</keyword>